<protein>
    <recommendedName>
        <fullName evidence="3">C-type lectin domain-containing protein</fullName>
    </recommendedName>
</protein>
<evidence type="ECO:0000313" key="1">
    <source>
        <dbReference type="Ensembl" id="ENSEEEP00000064010.1"/>
    </source>
</evidence>
<accession>A0AAY5F4Y1</accession>
<evidence type="ECO:0000313" key="2">
    <source>
        <dbReference type="Proteomes" id="UP000314983"/>
    </source>
</evidence>
<dbReference type="InterPro" id="IPR016187">
    <property type="entry name" value="CTDL_fold"/>
</dbReference>
<reference evidence="1 2" key="1">
    <citation type="submission" date="2020-05" db="EMBL/GenBank/DDBJ databases">
        <title>Electrophorus electricus (electric eel) genome, fEleEle1, primary haplotype.</title>
        <authorList>
            <person name="Myers G."/>
            <person name="Meyer A."/>
            <person name="Fedrigo O."/>
            <person name="Formenti G."/>
            <person name="Rhie A."/>
            <person name="Tracey A."/>
            <person name="Sims Y."/>
            <person name="Jarvis E.D."/>
        </authorList>
    </citation>
    <scope>NUCLEOTIDE SEQUENCE [LARGE SCALE GENOMIC DNA]</scope>
</reference>
<reference evidence="1" key="3">
    <citation type="submission" date="2025-09" db="UniProtKB">
        <authorList>
            <consortium name="Ensembl"/>
        </authorList>
    </citation>
    <scope>IDENTIFICATION</scope>
</reference>
<reference evidence="1" key="2">
    <citation type="submission" date="2025-08" db="UniProtKB">
        <authorList>
            <consortium name="Ensembl"/>
        </authorList>
    </citation>
    <scope>IDENTIFICATION</scope>
</reference>
<sequence length="191" mass="22508">MLKMFFVSFPFWIHKRLDILWFISSLYNWPCSPGHFSGYFGSLRWVKPNLPENYTSVQCCLLIYDSRTIVFISFSKIEKKSKNNCINKKWLALLHFKLYNHLSFKASSFPTFRRARQKYYVTHGTTANFDKALKFCSDAGGTVVLPRSEEQNQALAQLLVSCMKFFHLYKMEKCIWDDNECETLRCTVCNI</sequence>
<evidence type="ECO:0008006" key="3">
    <source>
        <dbReference type="Google" id="ProtNLM"/>
    </source>
</evidence>
<dbReference type="Ensembl" id="ENSEEET00000057953.1">
    <property type="protein sequence ID" value="ENSEEEP00000064010.1"/>
    <property type="gene ID" value="ENSEEEG00000028005.1"/>
</dbReference>
<dbReference type="Proteomes" id="UP000314983">
    <property type="component" value="Chromosome 18"/>
</dbReference>
<dbReference type="GeneTree" id="ENSGT01120000277820"/>
<proteinExistence type="predicted"/>
<organism evidence="1 2">
    <name type="scientific">Electrophorus electricus</name>
    <name type="common">Electric eel</name>
    <name type="synonym">Gymnotus electricus</name>
    <dbReference type="NCBI Taxonomy" id="8005"/>
    <lineage>
        <taxon>Eukaryota</taxon>
        <taxon>Metazoa</taxon>
        <taxon>Chordata</taxon>
        <taxon>Craniata</taxon>
        <taxon>Vertebrata</taxon>
        <taxon>Euteleostomi</taxon>
        <taxon>Actinopterygii</taxon>
        <taxon>Neopterygii</taxon>
        <taxon>Teleostei</taxon>
        <taxon>Ostariophysi</taxon>
        <taxon>Gymnotiformes</taxon>
        <taxon>Gymnotoidei</taxon>
        <taxon>Gymnotidae</taxon>
        <taxon>Electrophorus</taxon>
    </lineage>
</organism>
<dbReference type="SUPFAM" id="SSF56436">
    <property type="entry name" value="C-type lectin-like"/>
    <property type="match status" value="1"/>
</dbReference>
<keyword evidence="2" id="KW-1185">Reference proteome</keyword>
<dbReference type="InterPro" id="IPR016186">
    <property type="entry name" value="C-type_lectin-like/link_sf"/>
</dbReference>
<name>A0AAY5F4Y1_ELEEL</name>
<dbReference type="AlphaFoldDB" id="A0AAY5F4Y1"/>
<dbReference type="Gene3D" id="3.10.100.10">
    <property type="entry name" value="Mannose-Binding Protein A, subunit A"/>
    <property type="match status" value="1"/>
</dbReference>